<gene>
    <name evidence="4" type="ORF">THMIRHAM_18390</name>
</gene>
<dbReference type="EMBL" id="AP024202">
    <property type="protein sequence ID" value="BCN94054.1"/>
    <property type="molecule type" value="Genomic_DNA"/>
</dbReference>
<evidence type="ECO:0000313" key="5">
    <source>
        <dbReference type="Proteomes" id="UP001054820"/>
    </source>
</evidence>
<dbReference type="Gene3D" id="3.40.30.10">
    <property type="entry name" value="Glutaredoxin"/>
    <property type="match status" value="1"/>
</dbReference>
<dbReference type="PROSITE" id="PS51352">
    <property type="entry name" value="THIOREDOXIN_2"/>
    <property type="match status" value="1"/>
</dbReference>
<evidence type="ECO:0000313" key="4">
    <source>
        <dbReference type="EMBL" id="BCN94054.1"/>
    </source>
</evidence>
<reference evidence="4" key="1">
    <citation type="journal article" date="2022" name="Arch. Microbiol.">
        <title>Thiomicrorhabdus immobilis sp. nov., a mesophilic sulfur-oxidizing bacterium isolated from sediment of a brackish lake in northern Japan.</title>
        <authorList>
            <person name="Kojima H."/>
            <person name="Mochizuki J."/>
            <person name="Kanda M."/>
            <person name="Watanabe T."/>
            <person name="Fukui M."/>
        </authorList>
    </citation>
    <scope>NUCLEOTIDE SEQUENCE</scope>
    <source>
        <strain evidence="4">Am19</strain>
    </source>
</reference>
<dbReference type="Proteomes" id="UP001054820">
    <property type="component" value="Chromosome"/>
</dbReference>
<feature type="transmembrane region" description="Helical" evidence="2">
    <location>
        <begin position="35"/>
        <end position="52"/>
    </location>
</feature>
<dbReference type="PANTHER" id="PTHR42852:SF17">
    <property type="entry name" value="THIOREDOXIN-LIKE PROTEIN HI_1115"/>
    <property type="match status" value="1"/>
</dbReference>
<evidence type="ECO:0000256" key="2">
    <source>
        <dbReference type="SAM" id="Phobius"/>
    </source>
</evidence>
<keyword evidence="5" id="KW-1185">Reference proteome</keyword>
<keyword evidence="2" id="KW-1133">Transmembrane helix</keyword>
<evidence type="ECO:0000256" key="1">
    <source>
        <dbReference type="SAM" id="MobiDB-lite"/>
    </source>
</evidence>
<dbReference type="InterPro" id="IPR000866">
    <property type="entry name" value="AhpC/TSA"/>
</dbReference>
<dbReference type="InterPro" id="IPR036249">
    <property type="entry name" value="Thioredoxin-like_sf"/>
</dbReference>
<feature type="domain" description="Thioredoxin" evidence="3">
    <location>
        <begin position="59"/>
        <end position="197"/>
    </location>
</feature>
<keyword evidence="2" id="KW-0472">Membrane</keyword>
<keyword evidence="2" id="KW-0812">Transmembrane</keyword>
<dbReference type="SUPFAM" id="SSF52833">
    <property type="entry name" value="Thioredoxin-like"/>
    <property type="match status" value="1"/>
</dbReference>
<feature type="region of interest" description="Disordered" evidence="1">
    <location>
        <begin position="1"/>
        <end position="23"/>
    </location>
</feature>
<dbReference type="Pfam" id="PF00578">
    <property type="entry name" value="AhpC-TSA"/>
    <property type="match status" value="1"/>
</dbReference>
<organism evidence="4 5">
    <name type="scientific">Thiomicrorhabdus immobilis</name>
    <dbReference type="NCBI Taxonomy" id="2791037"/>
    <lineage>
        <taxon>Bacteria</taxon>
        <taxon>Pseudomonadati</taxon>
        <taxon>Pseudomonadota</taxon>
        <taxon>Gammaproteobacteria</taxon>
        <taxon>Thiotrichales</taxon>
        <taxon>Piscirickettsiaceae</taxon>
        <taxon>Thiomicrorhabdus</taxon>
    </lineage>
</organism>
<protein>
    <submittedName>
        <fullName evidence="4">Protein disulfide oxidoreductase</fullName>
    </submittedName>
</protein>
<accession>A0ABM7MF23</accession>
<proteinExistence type="predicted"/>
<name>A0ABM7MF23_9GAMM</name>
<feature type="compositionally biased region" description="Basic and acidic residues" evidence="1">
    <location>
        <begin position="1"/>
        <end position="15"/>
    </location>
</feature>
<dbReference type="InterPro" id="IPR050553">
    <property type="entry name" value="Thioredoxin_ResA/DsbE_sf"/>
</dbReference>
<evidence type="ECO:0000259" key="3">
    <source>
        <dbReference type="PROSITE" id="PS51352"/>
    </source>
</evidence>
<dbReference type="PANTHER" id="PTHR42852">
    <property type="entry name" value="THIOL:DISULFIDE INTERCHANGE PROTEIN DSBE"/>
    <property type="match status" value="1"/>
</dbReference>
<sequence length="208" mass="23298">MNHDKNHDKNQDENHNTFSPSSHPQPALKIWQKNWFKNLLTVVIFIGVFLSVRPFMQGDVIHGQAPIMHVTSITGKTLDLQAMNQQGKPVLVHIWATWCPICQVSKGGIESVAEDYAVINIATQSADDEQLLTYAQENQMNPDFIVNDLEGHWLKTFGAKAVPADFVVAPNGEIKFIEVGFTTAWGLRLRLWWAGLVDKNTPITGVQP</sequence>
<dbReference type="InterPro" id="IPR013766">
    <property type="entry name" value="Thioredoxin_domain"/>
</dbReference>
<dbReference type="RefSeq" id="WP_237261534.1">
    <property type="nucleotide sequence ID" value="NZ_AP024202.1"/>
</dbReference>